<keyword evidence="2" id="KW-1185">Reference proteome</keyword>
<sequence length="71" mass="8101">MIDKGIWPQVRKFIVSRLHTSVATKNEEKIAQSGIVNCKHELSPLKSNSYNAFSDFFLKPAIYECKTAKSR</sequence>
<dbReference type="EMBL" id="UZAF01017920">
    <property type="protein sequence ID" value="VDO46179.1"/>
    <property type="molecule type" value="Genomic_DNA"/>
</dbReference>
<evidence type="ECO:0000313" key="2">
    <source>
        <dbReference type="Proteomes" id="UP000268014"/>
    </source>
</evidence>
<protein>
    <submittedName>
        <fullName evidence="1">Uncharacterized protein</fullName>
    </submittedName>
</protein>
<dbReference type="Proteomes" id="UP000268014">
    <property type="component" value="Unassembled WGS sequence"/>
</dbReference>
<evidence type="ECO:0000313" key="1">
    <source>
        <dbReference type="EMBL" id="VDO46179.1"/>
    </source>
</evidence>
<dbReference type="AlphaFoldDB" id="A0A3P7VTA9"/>
<reference evidence="1 2" key="1">
    <citation type="submission" date="2018-11" db="EMBL/GenBank/DDBJ databases">
        <authorList>
            <consortium name="Pathogen Informatics"/>
        </authorList>
    </citation>
    <scope>NUCLEOTIDE SEQUENCE [LARGE SCALE GENOMIC DNA]</scope>
    <source>
        <strain evidence="1 2">MHpl1</strain>
    </source>
</reference>
<proteinExistence type="predicted"/>
<gene>
    <name evidence="1" type="ORF">HPLM_LOCUS12614</name>
</gene>
<organism evidence="1 2">
    <name type="scientific">Haemonchus placei</name>
    <name type="common">Barber's pole worm</name>
    <dbReference type="NCBI Taxonomy" id="6290"/>
    <lineage>
        <taxon>Eukaryota</taxon>
        <taxon>Metazoa</taxon>
        <taxon>Ecdysozoa</taxon>
        <taxon>Nematoda</taxon>
        <taxon>Chromadorea</taxon>
        <taxon>Rhabditida</taxon>
        <taxon>Rhabditina</taxon>
        <taxon>Rhabditomorpha</taxon>
        <taxon>Strongyloidea</taxon>
        <taxon>Trichostrongylidae</taxon>
        <taxon>Haemonchus</taxon>
    </lineage>
</organism>
<accession>A0A3P7VTA9</accession>
<name>A0A3P7VTA9_HAEPC</name>